<sequence length="472" mass="48683">MILGIIGILLSLALLITLAYRGVPVIIAAPISSIVALVFSGAPILASYTEIFMPAMAKFVGSYFPVFLTGAIFGILMTVTGYAKSIATTVTSWVGAGGAIAATVITSALMTYGGISLFVVAFVMYPLARELFRAADIPRRLIPATIALGIFTFTMTALPGTPQVQNIIPGQFFGTGSFAGVAVGLIGSAGILALGMAWLEYRRRSLARGGETFSAAHHAVDDAPGTHDEDPAAHAAAALAPPNRWVPFLPLITVFAVNFACTLYIFPALNWDYLADEKFGPVELSARAALWAVLVGIAAAIALIVALNFGHRRTLAVAFTDGAKQSMLPAFSTASEVGYGAVVASVAAFALVRDSVFNMGANAVITSVVTVSITAGLTGSSSGGMTIALNALGEDLRAMAEADGTSLEVMHRLTAMAAGGLDTLPHSGAVVTLLIVCGLTHRQSYKDVAVITMVCPVIVVALLVAAVSLGAF</sequence>
<feature type="transmembrane region" description="Helical" evidence="1">
    <location>
        <begin position="140"/>
        <end position="158"/>
    </location>
</feature>
<feature type="transmembrane region" description="Helical" evidence="1">
    <location>
        <begin position="95"/>
        <end position="128"/>
    </location>
</feature>
<evidence type="ECO:0000313" key="3">
    <source>
        <dbReference type="Proteomes" id="UP001595751"/>
    </source>
</evidence>
<feature type="transmembrane region" description="Helical" evidence="1">
    <location>
        <begin position="364"/>
        <end position="389"/>
    </location>
</feature>
<dbReference type="PANTHER" id="PTHR30354:SF7">
    <property type="entry name" value="BLL7963 PROTEIN"/>
    <property type="match status" value="1"/>
</dbReference>
<keyword evidence="1" id="KW-0472">Membrane</keyword>
<name>A0ABV7ZP94_9CORY</name>
<reference evidence="3" key="1">
    <citation type="journal article" date="2019" name="Int. J. Syst. Evol. Microbiol.">
        <title>The Global Catalogue of Microorganisms (GCM) 10K type strain sequencing project: providing services to taxonomists for standard genome sequencing and annotation.</title>
        <authorList>
            <consortium name="The Broad Institute Genomics Platform"/>
            <consortium name="The Broad Institute Genome Sequencing Center for Infectious Disease"/>
            <person name="Wu L."/>
            <person name="Ma J."/>
        </authorList>
    </citation>
    <scope>NUCLEOTIDE SEQUENCE [LARGE SCALE GENOMIC DNA]</scope>
    <source>
        <strain evidence="3">CCUG 53252</strain>
    </source>
</reference>
<dbReference type="RefSeq" id="WP_290290043.1">
    <property type="nucleotide sequence ID" value="NZ_CP047211.1"/>
</dbReference>
<keyword evidence="3" id="KW-1185">Reference proteome</keyword>
<feature type="transmembrane region" description="Helical" evidence="1">
    <location>
        <begin position="289"/>
        <end position="309"/>
    </location>
</feature>
<dbReference type="Proteomes" id="UP001595751">
    <property type="component" value="Unassembled WGS sequence"/>
</dbReference>
<gene>
    <name evidence="2" type="ORF">ACFORJ_09445</name>
</gene>
<dbReference type="EMBL" id="JBHRZN010000003">
    <property type="protein sequence ID" value="MFC3850383.1"/>
    <property type="molecule type" value="Genomic_DNA"/>
</dbReference>
<keyword evidence="1" id="KW-0812">Transmembrane</keyword>
<dbReference type="PANTHER" id="PTHR30354">
    <property type="entry name" value="GNT FAMILY GLUCONATE TRANSPORTER"/>
    <property type="match status" value="1"/>
</dbReference>
<proteinExistence type="predicted"/>
<dbReference type="InterPro" id="IPR003474">
    <property type="entry name" value="Glcn_transporter"/>
</dbReference>
<feature type="transmembrane region" description="Helical" evidence="1">
    <location>
        <begin position="31"/>
        <end position="51"/>
    </location>
</feature>
<feature type="transmembrane region" description="Helical" evidence="1">
    <location>
        <begin position="248"/>
        <end position="269"/>
    </location>
</feature>
<feature type="transmembrane region" description="Helical" evidence="1">
    <location>
        <begin position="448"/>
        <end position="471"/>
    </location>
</feature>
<evidence type="ECO:0000256" key="1">
    <source>
        <dbReference type="SAM" id="Phobius"/>
    </source>
</evidence>
<accession>A0ABV7ZP94</accession>
<feature type="transmembrane region" description="Helical" evidence="1">
    <location>
        <begin position="63"/>
        <end position="83"/>
    </location>
</feature>
<feature type="transmembrane region" description="Helical" evidence="1">
    <location>
        <begin position="178"/>
        <end position="199"/>
    </location>
</feature>
<evidence type="ECO:0000313" key="2">
    <source>
        <dbReference type="EMBL" id="MFC3850383.1"/>
    </source>
</evidence>
<keyword evidence="1" id="KW-1133">Transmembrane helix</keyword>
<feature type="transmembrane region" description="Helical" evidence="1">
    <location>
        <begin position="330"/>
        <end position="352"/>
    </location>
</feature>
<organism evidence="2 3">
    <name type="scientific">Corynebacterium hansenii</name>
    <dbReference type="NCBI Taxonomy" id="394964"/>
    <lineage>
        <taxon>Bacteria</taxon>
        <taxon>Bacillati</taxon>
        <taxon>Actinomycetota</taxon>
        <taxon>Actinomycetes</taxon>
        <taxon>Mycobacteriales</taxon>
        <taxon>Corynebacteriaceae</taxon>
        <taxon>Corynebacterium</taxon>
    </lineage>
</organism>
<protein>
    <submittedName>
        <fullName evidence="2">GntP family permease</fullName>
    </submittedName>
</protein>
<comment type="caution">
    <text evidence="2">The sequence shown here is derived from an EMBL/GenBank/DDBJ whole genome shotgun (WGS) entry which is preliminary data.</text>
</comment>